<keyword evidence="4" id="KW-1185">Reference proteome</keyword>
<dbReference type="SUPFAM" id="SSF56059">
    <property type="entry name" value="Glutathione synthetase ATP-binding domain-like"/>
    <property type="match status" value="1"/>
</dbReference>
<reference evidence="3" key="2">
    <citation type="submission" date="2023-05" db="EMBL/GenBank/DDBJ databases">
        <authorList>
            <person name="Fouks B."/>
        </authorList>
    </citation>
    <scope>NUCLEOTIDE SEQUENCE</scope>
    <source>
        <strain evidence="3">Stay&amp;Tobe</strain>
        <tissue evidence="3">Testes</tissue>
    </source>
</reference>
<evidence type="ECO:0000313" key="4">
    <source>
        <dbReference type="Proteomes" id="UP001233999"/>
    </source>
</evidence>
<evidence type="ECO:0000259" key="2">
    <source>
        <dbReference type="Pfam" id="PF01326"/>
    </source>
</evidence>
<dbReference type="Gene3D" id="3.30.470.20">
    <property type="entry name" value="ATP-grasp fold, B domain"/>
    <property type="match status" value="1"/>
</dbReference>
<feature type="non-terminal residue" evidence="3">
    <location>
        <position position="1"/>
    </location>
</feature>
<gene>
    <name evidence="3" type="ORF">L9F63_027511</name>
</gene>
<dbReference type="GO" id="GO:0016301">
    <property type="term" value="F:kinase activity"/>
    <property type="evidence" value="ECO:0007669"/>
    <property type="project" value="InterPro"/>
</dbReference>
<sequence>TGITAELLEPDKAQELCLTTSEALALGELGVQLERMFSGPRDIEWAISKGKIYLLQARPITCLDSWSDFELLHEFDGPIITDTELLTTANVGEVFPGAITPLSQSITLRSTDLAPRQGLPYRPGYYYGSSVVTSSYHGMINILNTMLRSVGTEIQLADKVIDLAIYGHLVTSMEYFKLAIERNGSLNSLGKISLVLKTLKDIILKGRVVRRAKKLTSEFVLHYDSHNTAKSLYSYISKNLSTLAKVAECHGYTSRVGLFTQIVAITVLAEGNEELTADHYHDVGLLLSSCSEIVSAEIPIALEQLLTVNSSLVIGSKAAAFCKVVPSKAFEWLLKIVLLLLLNSTISSINTAIAVSRSLN</sequence>
<evidence type="ECO:0000313" key="3">
    <source>
        <dbReference type="EMBL" id="KAJ9593843.1"/>
    </source>
</evidence>
<protein>
    <recommendedName>
        <fullName evidence="2">Pyruvate phosphate dikinase AMP/ATP-binding domain-containing protein</fullName>
    </recommendedName>
</protein>
<dbReference type="InterPro" id="IPR002192">
    <property type="entry name" value="PPDK_AMP/ATP-bd"/>
</dbReference>
<feature type="domain" description="Pyruvate phosphate dikinase AMP/ATP-binding" evidence="2">
    <location>
        <begin position="7"/>
        <end position="64"/>
    </location>
</feature>
<dbReference type="InterPro" id="IPR051549">
    <property type="entry name" value="PEP_Utilizing_Enz"/>
</dbReference>
<evidence type="ECO:0000256" key="1">
    <source>
        <dbReference type="ARBA" id="ARBA00007837"/>
    </source>
</evidence>
<dbReference type="Proteomes" id="UP001233999">
    <property type="component" value="Unassembled WGS sequence"/>
</dbReference>
<dbReference type="AlphaFoldDB" id="A0AAD8A9M1"/>
<reference evidence="3" key="1">
    <citation type="journal article" date="2023" name="IScience">
        <title>Live-bearing cockroach genome reveals convergent evolutionary mechanisms linked to viviparity in insects and beyond.</title>
        <authorList>
            <person name="Fouks B."/>
            <person name="Harrison M.C."/>
            <person name="Mikhailova A.A."/>
            <person name="Marchal E."/>
            <person name="English S."/>
            <person name="Carruthers M."/>
            <person name="Jennings E.C."/>
            <person name="Chiamaka E.L."/>
            <person name="Frigard R.A."/>
            <person name="Pippel M."/>
            <person name="Attardo G.M."/>
            <person name="Benoit J.B."/>
            <person name="Bornberg-Bauer E."/>
            <person name="Tobe S.S."/>
        </authorList>
    </citation>
    <scope>NUCLEOTIDE SEQUENCE</scope>
    <source>
        <strain evidence="3">Stay&amp;Tobe</strain>
    </source>
</reference>
<dbReference type="GO" id="GO:0005524">
    <property type="term" value="F:ATP binding"/>
    <property type="evidence" value="ECO:0007669"/>
    <property type="project" value="InterPro"/>
</dbReference>
<dbReference type="PANTHER" id="PTHR43615:SF1">
    <property type="entry name" value="PPDK_N DOMAIN-CONTAINING PROTEIN"/>
    <property type="match status" value="1"/>
</dbReference>
<organism evidence="3 4">
    <name type="scientific">Diploptera punctata</name>
    <name type="common">Pacific beetle cockroach</name>
    <dbReference type="NCBI Taxonomy" id="6984"/>
    <lineage>
        <taxon>Eukaryota</taxon>
        <taxon>Metazoa</taxon>
        <taxon>Ecdysozoa</taxon>
        <taxon>Arthropoda</taxon>
        <taxon>Hexapoda</taxon>
        <taxon>Insecta</taxon>
        <taxon>Pterygota</taxon>
        <taxon>Neoptera</taxon>
        <taxon>Polyneoptera</taxon>
        <taxon>Dictyoptera</taxon>
        <taxon>Blattodea</taxon>
        <taxon>Blaberoidea</taxon>
        <taxon>Blaberidae</taxon>
        <taxon>Diplopterinae</taxon>
        <taxon>Diploptera</taxon>
    </lineage>
</organism>
<comment type="caution">
    <text evidence="3">The sequence shown here is derived from an EMBL/GenBank/DDBJ whole genome shotgun (WGS) entry which is preliminary data.</text>
</comment>
<comment type="similarity">
    <text evidence="1">Belongs to the PEP-utilizing enzyme family.</text>
</comment>
<dbReference type="EMBL" id="JASPKZ010003188">
    <property type="protein sequence ID" value="KAJ9593843.1"/>
    <property type="molecule type" value="Genomic_DNA"/>
</dbReference>
<accession>A0AAD8A9M1</accession>
<dbReference type="PANTHER" id="PTHR43615">
    <property type="entry name" value="PHOSPHOENOLPYRUVATE SYNTHASE-RELATED"/>
    <property type="match status" value="1"/>
</dbReference>
<proteinExistence type="inferred from homology"/>
<dbReference type="Pfam" id="PF01326">
    <property type="entry name" value="PPDK_N"/>
    <property type="match status" value="1"/>
</dbReference>
<name>A0AAD8A9M1_DIPPU</name>